<keyword evidence="2" id="KW-1185">Reference proteome</keyword>
<sequence length="86" mass="9883">MDVTQIENSGNFAIRKLRADKLKNGLPFMINSKDLPTNEAYLEYPCGRIALITITKESRDFIVLRNLTPHENSIIRAKFNLFNLES</sequence>
<dbReference type="Proteomes" id="UP000278351">
    <property type="component" value="Unassembled WGS sequence"/>
</dbReference>
<name>A0A3N4PPX8_9BACT</name>
<comment type="caution">
    <text evidence="1">The sequence shown here is derived from an EMBL/GenBank/DDBJ whole genome shotgun (WGS) entry which is preliminary data.</text>
</comment>
<reference evidence="1 2" key="1">
    <citation type="submission" date="2018-11" db="EMBL/GenBank/DDBJ databases">
        <title>Chitinophaga lutea sp.nov., isolate from arsenic contaminated soil.</title>
        <authorList>
            <person name="Zong Y."/>
        </authorList>
    </citation>
    <scope>NUCLEOTIDE SEQUENCE [LARGE SCALE GENOMIC DNA]</scope>
    <source>
        <strain evidence="1 2">ZY74</strain>
    </source>
</reference>
<evidence type="ECO:0000313" key="2">
    <source>
        <dbReference type="Proteomes" id="UP000278351"/>
    </source>
</evidence>
<accession>A0A3N4PPX8</accession>
<organism evidence="1 2">
    <name type="scientific">Chitinophaga lutea</name>
    <dbReference type="NCBI Taxonomy" id="2488634"/>
    <lineage>
        <taxon>Bacteria</taxon>
        <taxon>Pseudomonadati</taxon>
        <taxon>Bacteroidota</taxon>
        <taxon>Chitinophagia</taxon>
        <taxon>Chitinophagales</taxon>
        <taxon>Chitinophagaceae</taxon>
        <taxon>Chitinophaga</taxon>
    </lineage>
</organism>
<dbReference type="AlphaFoldDB" id="A0A3N4PPX8"/>
<gene>
    <name evidence="1" type="ORF">EGT74_17145</name>
</gene>
<dbReference type="EMBL" id="RPDH01000002">
    <property type="protein sequence ID" value="RPE08759.1"/>
    <property type="molecule type" value="Genomic_DNA"/>
</dbReference>
<proteinExistence type="predicted"/>
<protein>
    <submittedName>
        <fullName evidence="1">Uncharacterized protein</fullName>
    </submittedName>
</protein>
<evidence type="ECO:0000313" key="1">
    <source>
        <dbReference type="EMBL" id="RPE08759.1"/>
    </source>
</evidence>